<evidence type="ECO:0000313" key="2">
    <source>
        <dbReference type="Proteomes" id="UP000593573"/>
    </source>
</evidence>
<protein>
    <submittedName>
        <fullName evidence="1">Uncharacterized protein</fullName>
    </submittedName>
</protein>
<sequence>MEDEIAGLTLHNDENDVWSVPSGASKLAAKFDFNLMVLANMGFCGCPDSVRAKEASCFVSTPLCRGENFYPLRLTLATKKVSMGWDMSLRAMPHRLQAQCSVWLRNVPVERPYGDLNDSSNVDDRSTVMVDFSKSLKDHPMTVVGGKNRARFASIVSVVFTGSDSAQALHIFYAAGSVE</sequence>
<dbReference type="EMBL" id="JABFAB010000001">
    <property type="protein sequence ID" value="MBA0639975.1"/>
    <property type="molecule type" value="Genomic_DNA"/>
</dbReference>
<dbReference type="Proteomes" id="UP000593573">
    <property type="component" value="Unassembled WGS sequence"/>
</dbReference>
<reference evidence="1 2" key="1">
    <citation type="journal article" date="2019" name="Genome Biol. Evol.">
        <title>Insights into the evolution of the New World diploid cottons (Gossypium, subgenus Houzingenia) based on genome sequencing.</title>
        <authorList>
            <person name="Grover C.E."/>
            <person name="Arick M.A. 2nd"/>
            <person name="Thrash A."/>
            <person name="Conover J.L."/>
            <person name="Sanders W.S."/>
            <person name="Peterson D.G."/>
            <person name="Frelichowski J.E."/>
            <person name="Scheffler J.A."/>
            <person name="Scheffler B.E."/>
            <person name="Wendel J.F."/>
        </authorList>
    </citation>
    <scope>NUCLEOTIDE SEQUENCE [LARGE SCALE GENOMIC DNA]</scope>
    <source>
        <strain evidence="1">57</strain>
        <tissue evidence="1">Leaf</tissue>
    </source>
</reference>
<accession>A0A7J8TPG2</accession>
<proteinExistence type="predicted"/>
<evidence type="ECO:0000313" key="1">
    <source>
        <dbReference type="EMBL" id="MBA0639975.1"/>
    </source>
</evidence>
<organism evidence="1 2">
    <name type="scientific">Gossypium klotzschianum</name>
    <dbReference type="NCBI Taxonomy" id="34286"/>
    <lineage>
        <taxon>Eukaryota</taxon>
        <taxon>Viridiplantae</taxon>
        <taxon>Streptophyta</taxon>
        <taxon>Embryophyta</taxon>
        <taxon>Tracheophyta</taxon>
        <taxon>Spermatophyta</taxon>
        <taxon>Magnoliopsida</taxon>
        <taxon>eudicotyledons</taxon>
        <taxon>Gunneridae</taxon>
        <taxon>Pentapetalae</taxon>
        <taxon>rosids</taxon>
        <taxon>malvids</taxon>
        <taxon>Malvales</taxon>
        <taxon>Malvaceae</taxon>
        <taxon>Malvoideae</taxon>
        <taxon>Gossypium</taxon>
    </lineage>
</organism>
<gene>
    <name evidence="1" type="ORF">Goklo_022966</name>
</gene>
<dbReference type="AlphaFoldDB" id="A0A7J8TPG2"/>
<name>A0A7J8TPG2_9ROSI</name>
<comment type="caution">
    <text evidence="1">The sequence shown here is derived from an EMBL/GenBank/DDBJ whole genome shotgun (WGS) entry which is preliminary data.</text>
</comment>
<keyword evidence="2" id="KW-1185">Reference proteome</keyword>